<reference evidence="1 2" key="1">
    <citation type="submission" date="2014-04" db="EMBL/GenBank/DDBJ databases">
        <authorList>
            <consortium name="DOE Joint Genome Institute"/>
            <person name="Kuo A."/>
            <person name="Kohler A."/>
            <person name="Costa M.D."/>
            <person name="Nagy L.G."/>
            <person name="Floudas D."/>
            <person name="Copeland A."/>
            <person name="Barry K.W."/>
            <person name="Cichocki N."/>
            <person name="Veneault-Fourrey C."/>
            <person name="LaButti K."/>
            <person name="Lindquist E.A."/>
            <person name="Lipzen A."/>
            <person name="Lundell T."/>
            <person name="Morin E."/>
            <person name="Murat C."/>
            <person name="Sun H."/>
            <person name="Tunlid A."/>
            <person name="Henrissat B."/>
            <person name="Grigoriev I.V."/>
            <person name="Hibbett D.S."/>
            <person name="Martin F."/>
            <person name="Nordberg H.P."/>
            <person name="Cantor M.N."/>
            <person name="Hua S.X."/>
        </authorList>
    </citation>
    <scope>NUCLEOTIDE SEQUENCE [LARGE SCALE GENOMIC DNA]</scope>
    <source>
        <strain evidence="1 2">441</strain>
    </source>
</reference>
<name>A0A0C9YL38_9AGAM</name>
<dbReference type="HOGENOM" id="CLU_2612591_0_0_1"/>
<reference evidence="2" key="2">
    <citation type="submission" date="2015-01" db="EMBL/GenBank/DDBJ databases">
        <title>Evolutionary Origins and Diversification of the Mycorrhizal Mutualists.</title>
        <authorList>
            <consortium name="DOE Joint Genome Institute"/>
            <consortium name="Mycorrhizal Genomics Consortium"/>
            <person name="Kohler A."/>
            <person name="Kuo A."/>
            <person name="Nagy L.G."/>
            <person name="Floudas D."/>
            <person name="Copeland A."/>
            <person name="Barry K.W."/>
            <person name="Cichocki N."/>
            <person name="Veneault-Fourrey C."/>
            <person name="LaButti K."/>
            <person name="Lindquist E.A."/>
            <person name="Lipzen A."/>
            <person name="Lundell T."/>
            <person name="Morin E."/>
            <person name="Murat C."/>
            <person name="Riley R."/>
            <person name="Ohm R."/>
            <person name="Sun H."/>
            <person name="Tunlid A."/>
            <person name="Henrissat B."/>
            <person name="Grigoriev I.V."/>
            <person name="Hibbett D.S."/>
            <person name="Martin F."/>
        </authorList>
    </citation>
    <scope>NUCLEOTIDE SEQUENCE [LARGE SCALE GENOMIC DNA]</scope>
    <source>
        <strain evidence="2">441</strain>
    </source>
</reference>
<keyword evidence="2" id="KW-1185">Reference proteome</keyword>
<accession>A0A0C9YL38</accession>
<feature type="non-terminal residue" evidence="1">
    <location>
        <position position="1"/>
    </location>
</feature>
<dbReference type="AlphaFoldDB" id="A0A0C9YL38"/>
<evidence type="ECO:0000313" key="1">
    <source>
        <dbReference type="EMBL" id="KIK25735.1"/>
    </source>
</evidence>
<dbReference type="EMBL" id="KN833706">
    <property type="protein sequence ID" value="KIK25735.1"/>
    <property type="molecule type" value="Genomic_DNA"/>
</dbReference>
<protein>
    <submittedName>
        <fullName evidence="1">Uncharacterized protein</fullName>
    </submittedName>
</protein>
<evidence type="ECO:0000313" key="2">
    <source>
        <dbReference type="Proteomes" id="UP000054018"/>
    </source>
</evidence>
<gene>
    <name evidence="1" type="ORF">PISMIDRAFT_96258</name>
</gene>
<proteinExistence type="predicted"/>
<dbReference type="Proteomes" id="UP000054018">
    <property type="component" value="Unassembled WGS sequence"/>
</dbReference>
<organism evidence="1 2">
    <name type="scientific">Pisolithus microcarpus 441</name>
    <dbReference type="NCBI Taxonomy" id="765257"/>
    <lineage>
        <taxon>Eukaryota</taxon>
        <taxon>Fungi</taxon>
        <taxon>Dikarya</taxon>
        <taxon>Basidiomycota</taxon>
        <taxon>Agaricomycotina</taxon>
        <taxon>Agaricomycetes</taxon>
        <taxon>Agaricomycetidae</taxon>
        <taxon>Boletales</taxon>
        <taxon>Sclerodermatineae</taxon>
        <taxon>Pisolithaceae</taxon>
        <taxon>Pisolithus</taxon>
    </lineage>
</organism>
<sequence length="79" mass="9046">FQDSLSTTKALVDTVLPTISEDDMTRLVLTNLICKLQWVKLWLHPTDEPVIKSDMPCPLFTYLSMMTMLGNWNTTKISL</sequence>